<keyword evidence="1" id="KW-0812">Transmembrane</keyword>
<sequence length="263" mass="30054">MHRLTYRFRVILTVYKTLISLICHQQLNRDLPLSILLSHWSVNFLFYPYQLPFALEIVFVITSRHRVPAEHSEAMADAHPKSAYYGLFISILMVVTGSMNTITAKWADSIKVDGKLFDHPFLQATCMFIGEFSCLVVFFIIHFIKRRRYNNRHRVGVDGGAHEIDSVEIDDEVEEAPTLPQFNPFVFLPPACCDVIGTSLMYIGLNLTQASSFQMLRGAVIIFTGLLSVAFLNMKLKGYKWLGDGIRDPWIGRRGNDGYSVRR</sequence>
<dbReference type="STRING" id="34508.A0A4U5LV02"/>
<evidence type="ECO:0000256" key="1">
    <source>
        <dbReference type="SAM" id="Phobius"/>
    </source>
</evidence>
<keyword evidence="3" id="KW-1185">Reference proteome</keyword>
<reference evidence="2 3" key="1">
    <citation type="journal article" date="2015" name="Genome Biol.">
        <title>Comparative genomics of Steinernema reveals deeply conserved gene regulatory networks.</title>
        <authorList>
            <person name="Dillman A.R."/>
            <person name="Macchietto M."/>
            <person name="Porter C.F."/>
            <person name="Rogers A."/>
            <person name="Williams B."/>
            <person name="Antoshechkin I."/>
            <person name="Lee M.M."/>
            <person name="Goodwin Z."/>
            <person name="Lu X."/>
            <person name="Lewis E.E."/>
            <person name="Goodrich-Blair H."/>
            <person name="Stock S.P."/>
            <person name="Adams B.J."/>
            <person name="Sternberg P.W."/>
            <person name="Mortazavi A."/>
        </authorList>
    </citation>
    <scope>NUCLEOTIDE SEQUENCE [LARGE SCALE GENOMIC DNA]</scope>
    <source>
        <strain evidence="2 3">ALL</strain>
    </source>
</reference>
<proteinExistence type="predicted"/>
<dbReference type="PANTHER" id="PTHR13146">
    <property type="match status" value="1"/>
</dbReference>
<feature type="transmembrane region" description="Helical" evidence="1">
    <location>
        <begin position="185"/>
        <end position="203"/>
    </location>
</feature>
<feature type="transmembrane region" description="Helical" evidence="1">
    <location>
        <begin position="122"/>
        <end position="144"/>
    </location>
</feature>
<evidence type="ECO:0000313" key="2">
    <source>
        <dbReference type="EMBL" id="TKR59947.1"/>
    </source>
</evidence>
<organism evidence="2 3">
    <name type="scientific">Steinernema carpocapsae</name>
    <name type="common">Entomopathogenic nematode</name>
    <dbReference type="NCBI Taxonomy" id="34508"/>
    <lineage>
        <taxon>Eukaryota</taxon>
        <taxon>Metazoa</taxon>
        <taxon>Ecdysozoa</taxon>
        <taxon>Nematoda</taxon>
        <taxon>Chromadorea</taxon>
        <taxon>Rhabditida</taxon>
        <taxon>Tylenchina</taxon>
        <taxon>Panagrolaimomorpha</taxon>
        <taxon>Strongyloidoidea</taxon>
        <taxon>Steinernematidae</taxon>
        <taxon>Steinernema</taxon>
    </lineage>
</organism>
<accession>A0A4U5LV02</accession>
<feature type="transmembrane region" description="Helical" evidence="1">
    <location>
        <begin position="215"/>
        <end position="232"/>
    </location>
</feature>
<dbReference type="AlphaFoldDB" id="A0A4U5LV02"/>
<comment type="caution">
    <text evidence="2">The sequence shown here is derived from an EMBL/GenBank/DDBJ whole genome shotgun (WGS) entry which is preliminary data.</text>
</comment>
<keyword evidence="1" id="KW-1133">Transmembrane helix</keyword>
<dbReference type="InterPro" id="IPR037185">
    <property type="entry name" value="EmrE-like"/>
</dbReference>
<evidence type="ECO:0000313" key="3">
    <source>
        <dbReference type="Proteomes" id="UP000298663"/>
    </source>
</evidence>
<dbReference type="EMBL" id="AZBU02000012">
    <property type="protein sequence ID" value="TKR59947.1"/>
    <property type="molecule type" value="Genomic_DNA"/>
</dbReference>
<keyword evidence="1" id="KW-0472">Membrane</keyword>
<dbReference type="OrthoDB" id="29773at2759"/>
<gene>
    <name evidence="2" type="ORF">L596_029551</name>
</gene>
<feature type="transmembrane region" description="Helical" evidence="1">
    <location>
        <begin position="83"/>
        <end position="102"/>
    </location>
</feature>
<name>A0A4U5LV02_STECR</name>
<dbReference type="Proteomes" id="UP000298663">
    <property type="component" value="Unassembled WGS sequence"/>
</dbReference>
<dbReference type="GO" id="GO:0016020">
    <property type="term" value="C:membrane"/>
    <property type="evidence" value="ECO:0007669"/>
    <property type="project" value="TreeGrafter"/>
</dbReference>
<dbReference type="SUPFAM" id="SSF103481">
    <property type="entry name" value="Multidrug resistance efflux transporter EmrE"/>
    <property type="match status" value="1"/>
</dbReference>
<dbReference type="PANTHER" id="PTHR13146:SF0">
    <property type="entry name" value="SOLUTE CARRIER FAMILY 35 MEMBER F6"/>
    <property type="match status" value="1"/>
</dbReference>
<protein>
    <submittedName>
        <fullName evidence="2">Uncharacterized protein</fullName>
    </submittedName>
</protein>
<reference evidence="2 3" key="2">
    <citation type="journal article" date="2019" name="G3 (Bethesda)">
        <title>Hybrid Assembly of the Genome of the Entomopathogenic Nematode Steinernema carpocapsae Identifies the X-Chromosome.</title>
        <authorList>
            <person name="Serra L."/>
            <person name="Macchietto M."/>
            <person name="Macias-Munoz A."/>
            <person name="McGill C.J."/>
            <person name="Rodriguez I.M."/>
            <person name="Rodriguez B."/>
            <person name="Murad R."/>
            <person name="Mortazavi A."/>
        </authorList>
    </citation>
    <scope>NUCLEOTIDE SEQUENCE [LARGE SCALE GENOMIC DNA]</scope>
    <source>
        <strain evidence="2 3">ALL</strain>
    </source>
</reference>